<evidence type="ECO:0000313" key="5">
    <source>
        <dbReference type="Proteomes" id="UP001189624"/>
    </source>
</evidence>
<organism evidence="4 5">
    <name type="scientific">Sphenostylis stenocarpa</name>
    <dbReference type="NCBI Taxonomy" id="92480"/>
    <lineage>
        <taxon>Eukaryota</taxon>
        <taxon>Viridiplantae</taxon>
        <taxon>Streptophyta</taxon>
        <taxon>Embryophyta</taxon>
        <taxon>Tracheophyta</taxon>
        <taxon>Spermatophyta</taxon>
        <taxon>Magnoliopsida</taxon>
        <taxon>eudicotyledons</taxon>
        <taxon>Gunneridae</taxon>
        <taxon>Pentapetalae</taxon>
        <taxon>rosids</taxon>
        <taxon>fabids</taxon>
        <taxon>Fabales</taxon>
        <taxon>Fabaceae</taxon>
        <taxon>Papilionoideae</taxon>
        <taxon>50 kb inversion clade</taxon>
        <taxon>NPAAA clade</taxon>
        <taxon>indigoferoid/millettioid clade</taxon>
        <taxon>Phaseoleae</taxon>
        <taxon>Sphenostylis</taxon>
    </lineage>
</organism>
<evidence type="ECO:0000256" key="2">
    <source>
        <dbReference type="ARBA" id="ARBA00022837"/>
    </source>
</evidence>
<dbReference type="PANTHER" id="PTHR46502">
    <property type="entry name" value="C2 DOMAIN-CONTAINING"/>
    <property type="match status" value="1"/>
</dbReference>
<evidence type="ECO:0000256" key="1">
    <source>
        <dbReference type="ARBA" id="ARBA00022723"/>
    </source>
</evidence>
<name>A0AA86T7A3_9FABA</name>
<dbReference type="EMBL" id="OY731405">
    <property type="protein sequence ID" value="CAJ1970816.1"/>
    <property type="molecule type" value="Genomic_DNA"/>
</dbReference>
<feature type="domain" description="C2" evidence="3">
    <location>
        <begin position="1"/>
        <end position="111"/>
    </location>
</feature>
<evidence type="ECO:0000313" key="4">
    <source>
        <dbReference type="EMBL" id="CAJ1970816.1"/>
    </source>
</evidence>
<keyword evidence="2" id="KW-0106">Calcium</keyword>
<dbReference type="InterPro" id="IPR000008">
    <property type="entry name" value="C2_dom"/>
</dbReference>
<sequence>MAFGLMEVQLVKARGLQETDIFAHMDPYVLLQYKGQERKSSVIHAWHGEGGRNPVWNEKFVFRVEYPGSGDQYKLNLVIMDKDVFSADDFVGRATVYVKDLLAEGTEKGSAELRTHKYSVVRADQSYCGEIEEEEYAAAADDDVGGWKLTFFAELESSLLRSRDMAIGFMEVQLVKAKGLRNTDIFGKMDPYVLIQYKDQEKRSSVANGQGKNPVWNEKFIFIVEYPVGSNHQDKIIFKIMDKDSCKDDFVGQAIIHVGDLLAQGVENGGAKLQTVKYRVVRANKSYCGEIDVGVTFTPKVEDKFVEEEIGGWKESDYYLSRLINI</sequence>
<dbReference type="Gene3D" id="2.60.40.150">
    <property type="entry name" value="C2 domain"/>
    <property type="match status" value="2"/>
</dbReference>
<feature type="domain" description="C2" evidence="3">
    <location>
        <begin position="151"/>
        <end position="271"/>
    </location>
</feature>
<keyword evidence="1" id="KW-0479">Metal-binding</keyword>
<dbReference type="PANTHER" id="PTHR46502:SF15">
    <property type="entry name" value="16 KDA PHLOEM PROTEIN 1"/>
    <property type="match status" value="1"/>
</dbReference>
<dbReference type="PROSITE" id="PS50004">
    <property type="entry name" value="C2"/>
    <property type="match status" value="2"/>
</dbReference>
<proteinExistence type="predicted"/>
<dbReference type="AlphaFoldDB" id="A0AA86T7A3"/>
<evidence type="ECO:0000259" key="3">
    <source>
        <dbReference type="PROSITE" id="PS50004"/>
    </source>
</evidence>
<dbReference type="Proteomes" id="UP001189624">
    <property type="component" value="Chromosome 8"/>
</dbReference>
<dbReference type="SMART" id="SM00239">
    <property type="entry name" value="C2"/>
    <property type="match status" value="2"/>
</dbReference>
<gene>
    <name evidence="4" type="ORF">AYBTSS11_LOCUS22807</name>
</gene>
<dbReference type="InterPro" id="IPR035892">
    <property type="entry name" value="C2_domain_sf"/>
</dbReference>
<dbReference type="Gramene" id="rna-AYBTSS11_LOCUS22807">
    <property type="protein sequence ID" value="CAJ1970816.1"/>
    <property type="gene ID" value="gene-AYBTSS11_LOCUS22807"/>
</dbReference>
<dbReference type="GO" id="GO:0046872">
    <property type="term" value="F:metal ion binding"/>
    <property type="evidence" value="ECO:0007669"/>
    <property type="project" value="UniProtKB-KW"/>
</dbReference>
<dbReference type="Pfam" id="PF00168">
    <property type="entry name" value="C2"/>
    <property type="match status" value="2"/>
</dbReference>
<accession>A0AA86T7A3</accession>
<dbReference type="SUPFAM" id="SSF49562">
    <property type="entry name" value="C2 domain (Calcium/lipid-binding domain, CaLB)"/>
    <property type="match status" value="2"/>
</dbReference>
<protein>
    <recommendedName>
        <fullName evidence="3">C2 domain-containing protein</fullName>
    </recommendedName>
</protein>
<reference evidence="4" key="1">
    <citation type="submission" date="2023-10" db="EMBL/GenBank/DDBJ databases">
        <authorList>
            <person name="Domelevo Entfellner J.-B."/>
        </authorList>
    </citation>
    <scope>NUCLEOTIDE SEQUENCE</scope>
</reference>
<keyword evidence="5" id="KW-1185">Reference proteome</keyword>